<keyword evidence="6" id="KW-1185">Reference proteome</keyword>
<reference evidence="5 6" key="1">
    <citation type="submission" date="2019-11" db="EMBL/GenBank/DDBJ databases">
        <title>Pedobacter petrophilus genome.</title>
        <authorList>
            <person name="Feldbauer M.J."/>
            <person name="Newman J.D."/>
        </authorList>
    </citation>
    <scope>NUCLEOTIDE SEQUENCE [LARGE SCALE GENOMIC DNA]</scope>
    <source>
        <strain evidence="5 6">LMG 29686</strain>
    </source>
</reference>
<evidence type="ECO:0000259" key="4">
    <source>
        <dbReference type="PROSITE" id="PS01124"/>
    </source>
</evidence>
<dbReference type="RefSeq" id="WP_154280714.1">
    <property type="nucleotide sequence ID" value="NZ_JBHUJQ010000001.1"/>
</dbReference>
<keyword evidence="3" id="KW-0804">Transcription</keyword>
<sequence>MQKQLNLNPIKKNGLIHSTPASDGLEVSRINQITTNVNCNQPFRSTFYGFVLMLKGKINIKTSVRNEILKEHDIFFIFPDSVYEVLDHADFSFIKITISKDYLSKEGLFLGASQHYNLFQAKAINKFALTKDEYHDIYYNVIALEKKLKIAKDMPYRNDVIRNSFIEILYDLLLSNNSRKDFEPPRRDSKFELTTKFLDLLSEYFRTERQVIFYAGKLFITPRHLSQVVKAVTGKTAGELIDEIVIGEAKILLANHSLNISGVAEALNFSNSSFFGKYFKKNTSLSPSVYRMANRLPKQTFF</sequence>
<dbReference type="PANTHER" id="PTHR43280">
    <property type="entry name" value="ARAC-FAMILY TRANSCRIPTIONAL REGULATOR"/>
    <property type="match status" value="1"/>
</dbReference>
<dbReference type="EMBL" id="WKKH01000013">
    <property type="protein sequence ID" value="MRX76483.1"/>
    <property type="molecule type" value="Genomic_DNA"/>
</dbReference>
<organism evidence="5 6">
    <name type="scientific">Pedobacter petrophilus</name>
    <dbReference type="NCBI Taxonomy" id="1908241"/>
    <lineage>
        <taxon>Bacteria</taxon>
        <taxon>Pseudomonadati</taxon>
        <taxon>Bacteroidota</taxon>
        <taxon>Sphingobacteriia</taxon>
        <taxon>Sphingobacteriales</taxon>
        <taxon>Sphingobacteriaceae</taxon>
        <taxon>Pedobacter</taxon>
    </lineage>
</organism>
<feature type="domain" description="HTH araC/xylS-type" evidence="4">
    <location>
        <begin position="195"/>
        <end position="293"/>
    </location>
</feature>
<dbReference type="Gene3D" id="1.10.10.60">
    <property type="entry name" value="Homeodomain-like"/>
    <property type="match status" value="1"/>
</dbReference>
<dbReference type="InterPro" id="IPR018060">
    <property type="entry name" value="HTH_AraC"/>
</dbReference>
<dbReference type="SMART" id="SM00342">
    <property type="entry name" value="HTH_ARAC"/>
    <property type="match status" value="1"/>
</dbReference>
<evidence type="ECO:0000256" key="2">
    <source>
        <dbReference type="ARBA" id="ARBA00023125"/>
    </source>
</evidence>
<dbReference type="PANTHER" id="PTHR43280:SF32">
    <property type="entry name" value="TRANSCRIPTIONAL REGULATORY PROTEIN"/>
    <property type="match status" value="1"/>
</dbReference>
<dbReference type="Pfam" id="PF12833">
    <property type="entry name" value="HTH_18"/>
    <property type="match status" value="1"/>
</dbReference>
<name>A0A7K0FY00_9SPHI</name>
<evidence type="ECO:0000313" key="5">
    <source>
        <dbReference type="EMBL" id="MRX76483.1"/>
    </source>
</evidence>
<evidence type="ECO:0000256" key="3">
    <source>
        <dbReference type="ARBA" id="ARBA00023163"/>
    </source>
</evidence>
<dbReference type="SUPFAM" id="SSF46689">
    <property type="entry name" value="Homeodomain-like"/>
    <property type="match status" value="1"/>
</dbReference>
<dbReference type="InterPro" id="IPR009057">
    <property type="entry name" value="Homeodomain-like_sf"/>
</dbReference>
<dbReference type="Proteomes" id="UP000487757">
    <property type="component" value="Unassembled WGS sequence"/>
</dbReference>
<evidence type="ECO:0000313" key="6">
    <source>
        <dbReference type="Proteomes" id="UP000487757"/>
    </source>
</evidence>
<dbReference type="AlphaFoldDB" id="A0A7K0FY00"/>
<keyword evidence="2" id="KW-0238">DNA-binding</keyword>
<evidence type="ECO:0000256" key="1">
    <source>
        <dbReference type="ARBA" id="ARBA00023015"/>
    </source>
</evidence>
<dbReference type="GO" id="GO:0043565">
    <property type="term" value="F:sequence-specific DNA binding"/>
    <property type="evidence" value="ECO:0007669"/>
    <property type="project" value="InterPro"/>
</dbReference>
<protein>
    <submittedName>
        <fullName evidence="5">Helix-turn-helix domain-containing protein</fullName>
    </submittedName>
</protein>
<proteinExistence type="predicted"/>
<dbReference type="PROSITE" id="PS01124">
    <property type="entry name" value="HTH_ARAC_FAMILY_2"/>
    <property type="match status" value="1"/>
</dbReference>
<comment type="caution">
    <text evidence="5">The sequence shown here is derived from an EMBL/GenBank/DDBJ whole genome shotgun (WGS) entry which is preliminary data.</text>
</comment>
<gene>
    <name evidence="5" type="ORF">GJU39_10310</name>
</gene>
<accession>A0A7K0FY00</accession>
<keyword evidence="1" id="KW-0805">Transcription regulation</keyword>
<dbReference type="OrthoDB" id="1007667at2"/>
<dbReference type="GO" id="GO:0003700">
    <property type="term" value="F:DNA-binding transcription factor activity"/>
    <property type="evidence" value="ECO:0007669"/>
    <property type="project" value="InterPro"/>
</dbReference>